<organism evidence="1 2">
    <name type="scientific">Stenotrophomonas humi</name>
    <dbReference type="NCBI Taxonomy" id="405444"/>
    <lineage>
        <taxon>Bacteria</taxon>
        <taxon>Pseudomonadati</taxon>
        <taxon>Pseudomonadota</taxon>
        <taxon>Gammaproteobacteria</taxon>
        <taxon>Lysobacterales</taxon>
        <taxon>Lysobacteraceae</taxon>
        <taxon>Stenotrophomonas</taxon>
    </lineage>
</organism>
<sequence length="254" mass="28780">MVKLRCSLDPAQEELLWWAGTLFAQEPGKKAAPLMGFEGYNICRAEKQADGVWRLVTRELTFYRDLKTGKIIDSWDNPLSGERNDVVQVANDPVNTVLNPPGRPFHMPWVEAGDQVMLTLNIPLAYPNPLQPDEFPAESSGPTYMGSEHFMFFAPRADLENPALKSVPVTYGWTRIGPWLPWMKLGMRPGNLLYIAQGNKRASVNELPADVQELVRSRYPEYARAPETWVQPNVTSWSYYKQLKQGAAAKQKQD</sequence>
<dbReference type="EMBL" id="LDJI01000021">
    <property type="protein sequence ID" value="KRG63632.1"/>
    <property type="molecule type" value="Genomic_DNA"/>
</dbReference>
<keyword evidence="2" id="KW-1185">Reference proteome</keyword>
<evidence type="ECO:0008006" key="3">
    <source>
        <dbReference type="Google" id="ProtNLM"/>
    </source>
</evidence>
<evidence type="ECO:0000313" key="2">
    <source>
        <dbReference type="Proteomes" id="UP000050864"/>
    </source>
</evidence>
<proteinExistence type="predicted"/>
<dbReference type="Proteomes" id="UP000050864">
    <property type="component" value="Unassembled WGS sequence"/>
</dbReference>
<dbReference type="PATRIC" id="fig|405444.3.peg.1410"/>
<evidence type="ECO:0000313" key="1">
    <source>
        <dbReference type="EMBL" id="KRG63632.1"/>
    </source>
</evidence>
<protein>
    <recommendedName>
        <fullName evidence="3">DUF1838 domain-containing protein</fullName>
    </recommendedName>
</protein>
<dbReference type="AlphaFoldDB" id="A0A0R0C2F0"/>
<gene>
    <name evidence="1" type="ORF">ABB26_11615</name>
</gene>
<accession>A0A0R0C2F0</accession>
<comment type="caution">
    <text evidence="1">The sequence shown here is derived from an EMBL/GenBank/DDBJ whole genome shotgun (WGS) entry which is preliminary data.</text>
</comment>
<dbReference type="InterPro" id="IPR014990">
    <property type="entry name" value="DUF1838"/>
</dbReference>
<reference evidence="1 2" key="1">
    <citation type="submission" date="2015-05" db="EMBL/GenBank/DDBJ databases">
        <title>Genome sequencing and analysis of members of genus Stenotrophomonas.</title>
        <authorList>
            <person name="Patil P.P."/>
            <person name="Midha S."/>
            <person name="Patil P.B."/>
        </authorList>
    </citation>
    <scope>NUCLEOTIDE SEQUENCE [LARGE SCALE GENOMIC DNA]</scope>
    <source>
        <strain evidence="1 2">DSM 18929</strain>
    </source>
</reference>
<name>A0A0R0C2F0_9GAMM</name>
<dbReference type="STRING" id="405444.ABB26_11615"/>
<dbReference type="Pfam" id="PF08894">
    <property type="entry name" value="DUF1838"/>
    <property type="match status" value="1"/>
</dbReference>